<dbReference type="InterPro" id="IPR027417">
    <property type="entry name" value="P-loop_NTPase"/>
</dbReference>
<evidence type="ECO:0000313" key="2">
    <source>
        <dbReference type="EMBL" id="ACY21074.1"/>
    </source>
</evidence>
<dbReference type="Pfam" id="PF00485">
    <property type="entry name" value="PRK"/>
    <property type="match status" value="1"/>
</dbReference>
<dbReference type="Gene3D" id="3.40.50.300">
    <property type="entry name" value="P-loop containing nucleotide triphosphate hydrolases"/>
    <property type="match status" value="3"/>
</dbReference>
<evidence type="ECO:0000259" key="1">
    <source>
        <dbReference type="Pfam" id="PF00485"/>
    </source>
</evidence>
<dbReference type="Proteomes" id="UP000001219">
    <property type="component" value="Chromosome"/>
</dbReference>
<dbReference type="GO" id="GO:0005524">
    <property type="term" value="F:ATP binding"/>
    <property type="evidence" value="ECO:0007669"/>
    <property type="project" value="InterPro"/>
</dbReference>
<dbReference type="AlphaFoldDB" id="D0L8Q7"/>
<evidence type="ECO:0000313" key="3">
    <source>
        <dbReference type="Proteomes" id="UP000001219"/>
    </source>
</evidence>
<feature type="domain" description="Phosphoribulokinase/uridine kinase" evidence="1">
    <location>
        <begin position="19"/>
        <end position="206"/>
    </location>
</feature>
<organism evidence="2 3">
    <name type="scientific">Gordonia bronchialis (strain ATCC 25592 / DSM 43247 / BCRC 13721 / JCM 3198 / KCTC 3076 / NBRC 16047 / NCTC 10667)</name>
    <name type="common">Rhodococcus bronchialis</name>
    <dbReference type="NCBI Taxonomy" id="526226"/>
    <lineage>
        <taxon>Bacteria</taxon>
        <taxon>Bacillati</taxon>
        <taxon>Actinomycetota</taxon>
        <taxon>Actinomycetes</taxon>
        <taxon>Mycobacteriales</taxon>
        <taxon>Gordoniaceae</taxon>
        <taxon>Gordonia</taxon>
    </lineage>
</organism>
<sequence length="215" mass="22908">MTVESDIAALASASRERVVIGFAGPPGAGKTTLARRVLAHAAETLGPDAVGYLPMDGFHLSDDVLDALGRRDRKGAPDTFDAAGFVALLHRVVAAESDVYAPDFDHTMGEPIAARLVIPASARLVVAEGNYLGLDEPEWNMVRPLLTRLYYVDAETGVRRRRLLTRHIAAGKTPEQAARWIDTVDEPNAARVASTREVADAVIDASTETGTPPAG</sequence>
<gene>
    <name evidence="2" type="ordered locus">Gbro_1817</name>
</gene>
<accession>D0L8Q7</accession>
<reference evidence="3" key="1">
    <citation type="submission" date="2009-10" db="EMBL/GenBank/DDBJ databases">
        <title>The complete chromosome of Gordonia bronchialis DSM 43247.</title>
        <authorList>
            <consortium name="US DOE Joint Genome Institute (JGI-PGF)"/>
            <person name="Lucas S."/>
            <person name="Copeland A."/>
            <person name="Lapidus A."/>
            <person name="Glavina del Rio T."/>
            <person name="Dalin E."/>
            <person name="Tice H."/>
            <person name="Bruce D."/>
            <person name="Goodwin L."/>
            <person name="Pitluck S."/>
            <person name="Kyrpides N."/>
            <person name="Mavromatis K."/>
            <person name="Ivanova N."/>
            <person name="Ovchinnikova G."/>
            <person name="Saunders E."/>
            <person name="Brettin T."/>
            <person name="Detter J.C."/>
            <person name="Han C."/>
            <person name="Larimer F."/>
            <person name="Land M."/>
            <person name="Hauser L."/>
            <person name="Markowitz V."/>
            <person name="Cheng J.-F."/>
            <person name="Hugenholtz P."/>
            <person name="Woyke T."/>
            <person name="Wu D."/>
            <person name="Jando M."/>
            <person name="Schneider S."/>
            <person name="Goeker M."/>
            <person name="Klenk H.-P."/>
            <person name="Eisen J.A."/>
        </authorList>
    </citation>
    <scope>NUCLEOTIDE SEQUENCE [LARGE SCALE GENOMIC DNA]</scope>
    <source>
        <strain evidence="3">ATCC 25592 / DSM 43247 / BCRC 13721 / JCM 3198 / KCTC 3076 / NBRC 16047 / NCTC 10667</strain>
    </source>
</reference>
<protein>
    <recommendedName>
        <fullName evidence="1">Phosphoribulokinase/uridine kinase domain-containing protein</fullName>
    </recommendedName>
</protein>
<dbReference type="EMBL" id="CP001802">
    <property type="protein sequence ID" value="ACY21074.1"/>
    <property type="molecule type" value="Genomic_DNA"/>
</dbReference>
<dbReference type="PANTHER" id="PTHR10285">
    <property type="entry name" value="URIDINE KINASE"/>
    <property type="match status" value="1"/>
</dbReference>
<dbReference type="RefSeq" id="WP_012833636.1">
    <property type="nucleotide sequence ID" value="NC_013441.1"/>
</dbReference>
<dbReference type="HOGENOM" id="CLU_067202_2_1_11"/>
<dbReference type="InterPro" id="IPR006083">
    <property type="entry name" value="PRK/URK"/>
</dbReference>
<dbReference type="GO" id="GO:0016301">
    <property type="term" value="F:kinase activity"/>
    <property type="evidence" value="ECO:0007669"/>
    <property type="project" value="InterPro"/>
</dbReference>
<name>D0L8Q7_GORB4</name>
<dbReference type="eggNOG" id="COG1072">
    <property type="taxonomic scope" value="Bacteria"/>
</dbReference>
<dbReference type="STRING" id="526226.Gbro_1817"/>
<dbReference type="SUPFAM" id="SSF52540">
    <property type="entry name" value="P-loop containing nucleoside triphosphate hydrolases"/>
    <property type="match status" value="1"/>
</dbReference>
<dbReference type="NCBIfam" id="NF006743">
    <property type="entry name" value="PRK09270.1-2"/>
    <property type="match status" value="1"/>
</dbReference>
<dbReference type="OrthoDB" id="3192509at2"/>
<keyword evidence="3" id="KW-1185">Reference proteome</keyword>
<proteinExistence type="predicted"/>
<reference evidence="2 3" key="2">
    <citation type="journal article" date="2010" name="Stand. Genomic Sci.">
        <title>Complete genome sequence of Gordonia bronchialis type strain (3410).</title>
        <authorList>
            <person name="Ivanova N."/>
            <person name="Sikorski J."/>
            <person name="Jando M."/>
            <person name="Lapidus A."/>
            <person name="Nolan M."/>
            <person name="Lucas S."/>
            <person name="Del Rio T.G."/>
            <person name="Tice H."/>
            <person name="Copeland A."/>
            <person name="Cheng J.F."/>
            <person name="Chen F."/>
            <person name="Bruce D."/>
            <person name="Goodwin L."/>
            <person name="Pitluck S."/>
            <person name="Mavromatis K."/>
            <person name="Ovchinnikova G."/>
            <person name="Pati A."/>
            <person name="Chen A."/>
            <person name="Palaniappan K."/>
            <person name="Land M."/>
            <person name="Hauser L."/>
            <person name="Chang Y.J."/>
            <person name="Jeffries C.D."/>
            <person name="Chain P."/>
            <person name="Saunders E."/>
            <person name="Han C."/>
            <person name="Detter J.C."/>
            <person name="Brettin T."/>
            <person name="Rohde M."/>
            <person name="Goker M."/>
            <person name="Bristow J."/>
            <person name="Eisen J.A."/>
            <person name="Markowitz V."/>
            <person name="Hugenholtz P."/>
            <person name="Klenk H.P."/>
            <person name="Kyrpides N.C."/>
        </authorList>
    </citation>
    <scope>NUCLEOTIDE SEQUENCE [LARGE SCALE GENOMIC DNA]</scope>
    <source>
        <strain evidence="3">ATCC 25592 / DSM 43247 / BCRC 13721 / JCM 3198 / KCTC 3076 / NBRC 16047 / NCTC 10667</strain>
    </source>
</reference>
<dbReference type="KEGG" id="gbr:Gbro_1817"/>